<dbReference type="EMBL" id="LFZO01000251">
    <property type="protein sequence ID" value="KXT10581.1"/>
    <property type="molecule type" value="Genomic_DNA"/>
</dbReference>
<gene>
    <name evidence="1" type="ORF">AC579_9173</name>
</gene>
<name>A0A139I758_9PEZI</name>
<sequence length="106" mass="11801">MAMGWCADSTFFVHRGDNDPGYNRYFFGAYRVSSSKLQEHGMTLQGHGLASIAVMSNSVYGWPSMKKITSTITLLKGSLLYETLPGGFGKMADFDPFEDVFTRKIL</sequence>
<dbReference type="AlphaFoldDB" id="A0A139I758"/>
<protein>
    <submittedName>
        <fullName evidence="1">Uncharacterized protein</fullName>
    </submittedName>
</protein>
<organism evidence="1 2">
    <name type="scientific">Pseudocercospora musae</name>
    <dbReference type="NCBI Taxonomy" id="113226"/>
    <lineage>
        <taxon>Eukaryota</taxon>
        <taxon>Fungi</taxon>
        <taxon>Dikarya</taxon>
        <taxon>Ascomycota</taxon>
        <taxon>Pezizomycotina</taxon>
        <taxon>Dothideomycetes</taxon>
        <taxon>Dothideomycetidae</taxon>
        <taxon>Mycosphaerellales</taxon>
        <taxon>Mycosphaerellaceae</taxon>
        <taxon>Pseudocercospora</taxon>
    </lineage>
</organism>
<comment type="caution">
    <text evidence="1">The sequence shown here is derived from an EMBL/GenBank/DDBJ whole genome shotgun (WGS) entry which is preliminary data.</text>
</comment>
<reference evidence="1 2" key="1">
    <citation type="submission" date="2015-07" db="EMBL/GenBank/DDBJ databases">
        <title>Comparative genomics of the Sigatoka disease complex on banana suggests a link between parallel evolutionary changes in Pseudocercospora fijiensis and Pseudocercospora eumusae and increased virulence on the banana host.</title>
        <authorList>
            <person name="Chang T.-C."/>
            <person name="Salvucci A."/>
            <person name="Crous P.W."/>
            <person name="Stergiopoulos I."/>
        </authorList>
    </citation>
    <scope>NUCLEOTIDE SEQUENCE [LARGE SCALE GENOMIC DNA]</scope>
    <source>
        <strain evidence="1 2">CBS 116634</strain>
    </source>
</reference>
<keyword evidence="2" id="KW-1185">Reference proteome</keyword>
<evidence type="ECO:0000313" key="1">
    <source>
        <dbReference type="EMBL" id="KXT10581.1"/>
    </source>
</evidence>
<dbReference type="Proteomes" id="UP000073492">
    <property type="component" value="Unassembled WGS sequence"/>
</dbReference>
<evidence type="ECO:0000313" key="2">
    <source>
        <dbReference type="Proteomes" id="UP000073492"/>
    </source>
</evidence>
<dbReference type="STRING" id="113226.A0A139I758"/>
<proteinExistence type="predicted"/>
<accession>A0A139I758</accession>